<dbReference type="Gene3D" id="2.60.120.310">
    <property type="entry name" value="Copper type II, ascorbate-dependent monooxygenase, N-terminal domain"/>
    <property type="match status" value="1"/>
</dbReference>
<accession>A0A2T0TFQ8</accession>
<feature type="compositionally biased region" description="Low complexity" evidence="2">
    <location>
        <begin position="39"/>
        <end position="57"/>
    </location>
</feature>
<dbReference type="PANTHER" id="PTHR10157:SF23">
    <property type="entry name" value="MOXD1 HOMOLOG 1"/>
    <property type="match status" value="1"/>
</dbReference>
<dbReference type="OrthoDB" id="9786191at2"/>
<feature type="domain" description="Copper type II ascorbate-dependent monooxygenase C-terminal" evidence="4">
    <location>
        <begin position="290"/>
        <end position="403"/>
    </location>
</feature>
<feature type="signal peptide" evidence="3">
    <location>
        <begin position="1"/>
        <end position="30"/>
    </location>
</feature>
<evidence type="ECO:0000256" key="2">
    <source>
        <dbReference type="SAM" id="MobiDB-lite"/>
    </source>
</evidence>
<evidence type="ECO:0000313" key="5">
    <source>
        <dbReference type="EMBL" id="PRY44507.1"/>
    </source>
</evidence>
<dbReference type="InterPro" id="IPR014784">
    <property type="entry name" value="Cu2_ascorb_mOase-like_C"/>
</dbReference>
<dbReference type="RefSeq" id="WP_106186128.1">
    <property type="nucleotide sequence ID" value="NZ_PVTF01000002.1"/>
</dbReference>
<dbReference type="SUPFAM" id="SSF49742">
    <property type="entry name" value="PHM/PNGase F"/>
    <property type="match status" value="2"/>
</dbReference>
<keyword evidence="1" id="KW-1015">Disulfide bond</keyword>
<name>A0A2T0TFQ8_9PSEU</name>
<gene>
    <name evidence="5" type="ORF">CLV43_10272</name>
</gene>
<sequence length="404" mass="42213">MTNRTRAPRTRALAAAGAALAIVLAGCSSATTDAKSGEASATSSAASGHAGHTATGAPVPTAPLREGERFVDLSMSNPYQPSAPNGGTDEYRCLLLDPKITEPGFLTGTRFQPQNAPIVHHALVFVVPPEIAEEAKAKDAGSPGDGWTCFGDSGLRGGAKPPVWVDTWTPNGTETLLQQDVGFPVTPGSLVVLQIHYNLLATDGKSGETDKSSVRLRMKAGTAATKPLDTAPLDVPIELPCAEGESGPLCDRATAVADVAKRFGEDVGGTEARLVERCGGGVPKPGNTQTCDVEAPQALTIYAALGHMHLLGRSIKVELNPGTPTAQTLLDVPVFDFDAQKMRPTPAPVDVKAGDRIRVTCTHDASLRKQLPQLKTLPPRYVVWGDGTSDEMCIGLLLYSPATA</sequence>
<dbReference type="InterPro" id="IPR024548">
    <property type="entry name" value="Cu2_monoox_C"/>
</dbReference>
<evidence type="ECO:0000313" key="6">
    <source>
        <dbReference type="Proteomes" id="UP000239494"/>
    </source>
</evidence>
<organism evidence="5 6">
    <name type="scientific">Umezawaea tangerina</name>
    <dbReference type="NCBI Taxonomy" id="84725"/>
    <lineage>
        <taxon>Bacteria</taxon>
        <taxon>Bacillati</taxon>
        <taxon>Actinomycetota</taxon>
        <taxon>Actinomycetes</taxon>
        <taxon>Pseudonocardiales</taxon>
        <taxon>Pseudonocardiaceae</taxon>
        <taxon>Umezawaea</taxon>
    </lineage>
</organism>
<proteinExistence type="predicted"/>
<reference evidence="5 6" key="1">
    <citation type="submission" date="2018-03" db="EMBL/GenBank/DDBJ databases">
        <title>Genomic Encyclopedia of Archaeal and Bacterial Type Strains, Phase II (KMG-II): from individual species to whole genera.</title>
        <authorList>
            <person name="Goeker M."/>
        </authorList>
    </citation>
    <scope>NUCLEOTIDE SEQUENCE [LARGE SCALE GENOMIC DNA]</scope>
    <source>
        <strain evidence="5 6">DSM 44720</strain>
    </source>
</reference>
<dbReference type="InterPro" id="IPR000945">
    <property type="entry name" value="DBH-like"/>
</dbReference>
<feature type="chain" id="PRO_5015727667" evidence="3">
    <location>
        <begin position="31"/>
        <end position="404"/>
    </location>
</feature>
<dbReference type="EMBL" id="PVTF01000002">
    <property type="protein sequence ID" value="PRY44507.1"/>
    <property type="molecule type" value="Genomic_DNA"/>
</dbReference>
<dbReference type="GO" id="GO:0004500">
    <property type="term" value="F:dopamine beta-monooxygenase activity"/>
    <property type="evidence" value="ECO:0007669"/>
    <property type="project" value="InterPro"/>
</dbReference>
<evidence type="ECO:0000256" key="1">
    <source>
        <dbReference type="ARBA" id="ARBA00023157"/>
    </source>
</evidence>
<keyword evidence="5" id="KW-0560">Oxidoreductase</keyword>
<dbReference type="GO" id="GO:0005507">
    <property type="term" value="F:copper ion binding"/>
    <property type="evidence" value="ECO:0007669"/>
    <property type="project" value="InterPro"/>
</dbReference>
<keyword evidence="3" id="KW-0732">Signal</keyword>
<dbReference type="Proteomes" id="UP000239494">
    <property type="component" value="Unassembled WGS sequence"/>
</dbReference>
<dbReference type="InterPro" id="IPR008977">
    <property type="entry name" value="PHM/PNGase_F_dom_sf"/>
</dbReference>
<keyword evidence="5" id="KW-0503">Monooxygenase</keyword>
<evidence type="ECO:0000259" key="4">
    <source>
        <dbReference type="Pfam" id="PF03712"/>
    </source>
</evidence>
<comment type="caution">
    <text evidence="5">The sequence shown here is derived from an EMBL/GenBank/DDBJ whole genome shotgun (WGS) entry which is preliminary data.</text>
</comment>
<dbReference type="AlphaFoldDB" id="A0A2T0TFQ8"/>
<protein>
    <submittedName>
        <fullName evidence="5">Copper type II ascorbate-dependent monooxygenase-like protein</fullName>
    </submittedName>
</protein>
<evidence type="ECO:0000256" key="3">
    <source>
        <dbReference type="SAM" id="SignalP"/>
    </source>
</evidence>
<dbReference type="PANTHER" id="PTHR10157">
    <property type="entry name" value="DOPAMINE BETA HYDROXYLASE RELATED"/>
    <property type="match status" value="1"/>
</dbReference>
<dbReference type="Pfam" id="PF03712">
    <property type="entry name" value="Cu2_monoox_C"/>
    <property type="match status" value="1"/>
</dbReference>
<feature type="region of interest" description="Disordered" evidence="2">
    <location>
        <begin position="33"/>
        <end position="63"/>
    </location>
</feature>
<dbReference type="PROSITE" id="PS51257">
    <property type="entry name" value="PROKAR_LIPOPROTEIN"/>
    <property type="match status" value="1"/>
</dbReference>
<keyword evidence="6" id="KW-1185">Reference proteome</keyword>
<dbReference type="Gene3D" id="2.60.120.230">
    <property type="match status" value="1"/>
</dbReference>
<dbReference type="InterPro" id="IPR036939">
    <property type="entry name" value="Cu2_ascorb_mOase_N_sf"/>
</dbReference>